<evidence type="ECO:0000256" key="5">
    <source>
        <dbReference type="ARBA" id="ARBA00023204"/>
    </source>
</evidence>
<dbReference type="GO" id="GO:0007095">
    <property type="term" value="P:mitotic G2 DNA damage checkpoint signaling"/>
    <property type="evidence" value="ECO:0007669"/>
    <property type="project" value="InterPro"/>
</dbReference>
<evidence type="ECO:0000256" key="6">
    <source>
        <dbReference type="ARBA" id="ARBA00023242"/>
    </source>
</evidence>
<keyword evidence="7" id="KW-0131">Cell cycle</keyword>
<dbReference type="CDD" id="cd00027">
    <property type="entry name" value="BRCT"/>
    <property type="match status" value="1"/>
</dbReference>
<dbReference type="Pfam" id="PF00498">
    <property type="entry name" value="FHA"/>
    <property type="match status" value="1"/>
</dbReference>
<dbReference type="PANTHER" id="PTHR12162:SF0">
    <property type="entry name" value="NIBRIN"/>
    <property type="match status" value="1"/>
</dbReference>
<dbReference type="GO" id="GO:0000724">
    <property type="term" value="P:double-strand break repair via homologous recombination"/>
    <property type="evidence" value="ECO:0007669"/>
    <property type="project" value="TreeGrafter"/>
</dbReference>
<sequence length="530" mass="58170">MVWSLFPVDPHSGEEKYYIYRKGTYKVGRKGCDIVISKDKGVSRVHAEIIVDEMISMSRLPGGSNILSRVRIKDGSKYGTFINKNHASNEKVHELPSKETTLKDGDVVCFGTGNAAYRFSFVPFVFFSDNRGSYMIKILMNLCTHTIGACTTIELSDECTHVLTDQLAPVSEPLIDAIVAKKPIMLMSWLELLGEKCIGSEIPSWSSNVPTVAVEGVSVQLVDSITRSKCLVGYSFILDPRQMYLFEDRLPALLEVAGAKTASVEEFCSNSQVVDCGGRSRAVCVTTKASAHKFDDITELSSYSRVDEMDLLCAILSGHLDLSVLTQPTGQYTHFSLHVSLSSTTDETIVADSDTEVEAEMATSVPPDANILSSKVASESENKEALALFNCTAKRLEETYTDASMTTKIEKVDCDDGNADIIYSQVLIVRGSNLSAAEASSAKGSEVPNFKCFRKKCIQSGNSFSNLIPFSRDPYKESSYDSTEVQAALKEEKKRKQMEAVAEDLFNNERGKKRGTAGSIHGLLSRARAR</sequence>
<feature type="domain" description="FHA" evidence="10">
    <location>
        <begin position="25"/>
        <end position="87"/>
    </location>
</feature>
<dbReference type="InterPro" id="IPR040227">
    <property type="entry name" value="Nibrin-rel"/>
</dbReference>
<name>A0AAV0IAM7_9ROSI</name>
<dbReference type="Proteomes" id="UP001154282">
    <property type="component" value="Unassembled WGS sequence"/>
</dbReference>
<evidence type="ECO:0000256" key="7">
    <source>
        <dbReference type="ARBA" id="ARBA00023306"/>
    </source>
</evidence>
<evidence type="ECO:0000256" key="1">
    <source>
        <dbReference type="ARBA" id="ARBA00004123"/>
    </source>
</evidence>
<dbReference type="CDD" id="cd22667">
    <property type="entry name" value="FHA_NBN"/>
    <property type="match status" value="1"/>
</dbReference>
<dbReference type="PROSITE" id="PS50006">
    <property type="entry name" value="FHA_DOMAIN"/>
    <property type="match status" value="1"/>
</dbReference>
<proteinExistence type="inferred from homology"/>
<evidence type="ECO:0000313" key="12">
    <source>
        <dbReference type="Proteomes" id="UP001154282"/>
    </source>
</evidence>
<comment type="caution">
    <text evidence="11">The sequence shown here is derived from an EMBL/GenBank/DDBJ whole genome shotgun (WGS) entry which is preliminary data.</text>
</comment>
<dbReference type="FunFam" id="2.60.200.20:FF:000017">
    <property type="entry name" value="Nibrin"/>
    <property type="match status" value="1"/>
</dbReference>
<protein>
    <recommendedName>
        <fullName evidence="10">FHA domain-containing protein</fullName>
    </recommendedName>
</protein>
<dbReference type="InterPro" id="IPR000253">
    <property type="entry name" value="FHA_dom"/>
</dbReference>
<evidence type="ECO:0000313" key="11">
    <source>
        <dbReference type="EMBL" id="CAI0394338.1"/>
    </source>
</evidence>
<evidence type="ECO:0000256" key="9">
    <source>
        <dbReference type="SAM" id="MobiDB-lite"/>
    </source>
</evidence>
<keyword evidence="5" id="KW-0234">DNA repair</keyword>
<evidence type="ECO:0000256" key="4">
    <source>
        <dbReference type="ARBA" id="ARBA00022763"/>
    </source>
</evidence>
<feature type="region of interest" description="Disordered" evidence="9">
    <location>
        <begin position="504"/>
        <end position="530"/>
    </location>
</feature>
<dbReference type="AlphaFoldDB" id="A0AAV0IAM7"/>
<comment type="similarity">
    <text evidence="8">Belongs to the Nibrin family.</text>
</comment>
<reference evidence="11" key="1">
    <citation type="submission" date="2022-08" db="EMBL/GenBank/DDBJ databases">
        <authorList>
            <person name="Gutierrez-Valencia J."/>
        </authorList>
    </citation>
    <scope>NUCLEOTIDE SEQUENCE</scope>
</reference>
<comment type="subcellular location">
    <subcellularLocation>
        <location evidence="2">Chromosome</location>
    </subcellularLocation>
    <subcellularLocation>
        <location evidence="1">Nucleus</location>
    </subcellularLocation>
</comment>
<dbReference type="Gene3D" id="2.60.200.20">
    <property type="match status" value="1"/>
</dbReference>
<keyword evidence="4" id="KW-0227">DNA damage</keyword>
<evidence type="ECO:0000259" key="10">
    <source>
        <dbReference type="PROSITE" id="PS50006"/>
    </source>
</evidence>
<dbReference type="EMBL" id="CAMGYJ010000003">
    <property type="protein sequence ID" value="CAI0394338.1"/>
    <property type="molecule type" value="Genomic_DNA"/>
</dbReference>
<dbReference type="InterPro" id="IPR008984">
    <property type="entry name" value="SMAD_FHA_dom_sf"/>
</dbReference>
<dbReference type="GO" id="GO:0003684">
    <property type="term" value="F:damaged DNA binding"/>
    <property type="evidence" value="ECO:0007669"/>
    <property type="project" value="TreeGrafter"/>
</dbReference>
<gene>
    <name evidence="11" type="ORF">LITE_LOCUS8291</name>
</gene>
<dbReference type="GO" id="GO:0030870">
    <property type="term" value="C:Mre11 complex"/>
    <property type="evidence" value="ECO:0007669"/>
    <property type="project" value="InterPro"/>
</dbReference>
<keyword evidence="6" id="KW-0539">Nucleus</keyword>
<keyword evidence="12" id="KW-1185">Reference proteome</keyword>
<organism evidence="11 12">
    <name type="scientific">Linum tenue</name>
    <dbReference type="NCBI Taxonomy" id="586396"/>
    <lineage>
        <taxon>Eukaryota</taxon>
        <taxon>Viridiplantae</taxon>
        <taxon>Streptophyta</taxon>
        <taxon>Embryophyta</taxon>
        <taxon>Tracheophyta</taxon>
        <taxon>Spermatophyta</taxon>
        <taxon>Magnoliopsida</taxon>
        <taxon>eudicotyledons</taxon>
        <taxon>Gunneridae</taxon>
        <taxon>Pentapetalae</taxon>
        <taxon>rosids</taxon>
        <taxon>fabids</taxon>
        <taxon>Malpighiales</taxon>
        <taxon>Linaceae</taxon>
        <taxon>Linum</taxon>
    </lineage>
</organism>
<accession>A0AAV0IAM7</accession>
<evidence type="ECO:0000256" key="8">
    <source>
        <dbReference type="ARBA" id="ARBA00044757"/>
    </source>
</evidence>
<dbReference type="SMART" id="SM00240">
    <property type="entry name" value="FHA"/>
    <property type="match status" value="1"/>
</dbReference>
<keyword evidence="3" id="KW-0158">Chromosome</keyword>
<dbReference type="GO" id="GO:0005694">
    <property type="term" value="C:chromosome"/>
    <property type="evidence" value="ECO:0007669"/>
    <property type="project" value="UniProtKB-SubCell"/>
</dbReference>
<evidence type="ECO:0000256" key="2">
    <source>
        <dbReference type="ARBA" id="ARBA00004286"/>
    </source>
</evidence>
<dbReference type="PANTHER" id="PTHR12162">
    <property type="entry name" value="NIBRIN-RELATED"/>
    <property type="match status" value="1"/>
</dbReference>
<evidence type="ECO:0000256" key="3">
    <source>
        <dbReference type="ARBA" id="ARBA00022454"/>
    </source>
</evidence>
<dbReference type="SUPFAM" id="SSF49879">
    <property type="entry name" value="SMAD/FHA domain"/>
    <property type="match status" value="1"/>
</dbReference>